<organism evidence="3 4">
    <name type="scientific">candidate division CSSED10-310 bacterium</name>
    <dbReference type="NCBI Taxonomy" id="2855610"/>
    <lineage>
        <taxon>Bacteria</taxon>
        <taxon>Bacteria division CSSED10-310</taxon>
    </lineage>
</organism>
<accession>A0ABV6Z6G2</accession>
<feature type="transmembrane region" description="Helical" evidence="1">
    <location>
        <begin position="21"/>
        <end position="39"/>
    </location>
</feature>
<dbReference type="CDD" id="cd07983">
    <property type="entry name" value="LPLAT_DUF374-like"/>
    <property type="match status" value="1"/>
</dbReference>
<keyword evidence="1" id="KW-0472">Membrane</keyword>
<evidence type="ECO:0000313" key="3">
    <source>
        <dbReference type="EMBL" id="MFC1854024.1"/>
    </source>
</evidence>
<reference evidence="3 4" key="1">
    <citation type="submission" date="2024-09" db="EMBL/GenBank/DDBJ databases">
        <title>Laminarin stimulates single cell rates of sulfate reduction while oxygen inhibits transcriptomic activity in coastal marine sediment.</title>
        <authorList>
            <person name="Lindsay M."/>
            <person name="Orcutt B."/>
            <person name="Emerson D."/>
            <person name="Stepanauskas R."/>
            <person name="D'Angelo T."/>
        </authorList>
    </citation>
    <scope>NUCLEOTIDE SEQUENCE [LARGE SCALE GENOMIC DNA]</scope>
    <source>
        <strain evidence="3">SAG AM-311-K15</strain>
    </source>
</reference>
<dbReference type="InterPro" id="IPR007172">
    <property type="entry name" value="DUF374"/>
</dbReference>
<dbReference type="GO" id="GO:0016746">
    <property type="term" value="F:acyltransferase activity"/>
    <property type="evidence" value="ECO:0007669"/>
    <property type="project" value="UniProtKB-KW"/>
</dbReference>
<evidence type="ECO:0000256" key="1">
    <source>
        <dbReference type="SAM" id="Phobius"/>
    </source>
</evidence>
<dbReference type="EMBL" id="JBHPBY010000684">
    <property type="protein sequence ID" value="MFC1854024.1"/>
    <property type="molecule type" value="Genomic_DNA"/>
</dbReference>
<gene>
    <name evidence="3" type="ORF">ACFL27_27885</name>
</gene>
<comment type="caution">
    <text evidence="3">The sequence shown here is derived from an EMBL/GenBank/DDBJ whole genome shotgun (WGS) entry which is preliminary data.</text>
</comment>
<protein>
    <submittedName>
        <fullName evidence="3">Lysophospholipid acyltransferase family protein</fullName>
    </submittedName>
</protein>
<dbReference type="Proteomes" id="UP001594351">
    <property type="component" value="Unassembled WGS sequence"/>
</dbReference>
<feature type="domain" description="DUF374" evidence="2">
    <location>
        <begin position="78"/>
        <end position="146"/>
    </location>
</feature>
<evidence type="ECO:0000259" key="2">
    <source>
        <dbReference type="Pfam" id="PF04028"/>
    </source>
</evidence>
<sequence>MLKESRNSSKQLVEPSRSLKVMAYLGSFLVWLMMQLLFLTCRKRVFGQEVWHKLSRQHHGKILGAGWHRGIIYICFHFRNINGTIMSSRSRDGEWMTQVLHRFGYFTPRGSSGQNKGGHQALDEFVNHVIEGWPGGIAVDAPKGPAYVSKHGVIVAAARTGAPICPFGWYAESNKRINSWDRTIVPKPFSKLVAVFSREPIYVPPDATREQLEEYRQLLDLHLLRLMYQTDHWFELQDKYPDPRDIPVPDTVPGPDFSQT</sequence>
<name>A0ABV6Z6G2_UNCC1</name>
<keyword evidence="3" id="KW-0808">Transferase</keyword>
<keyword evidence="3" id="KW-0012">Acyltransferase</keyword>
<keyword evidence="4" id="KW-1185">Reference proteome</keyword>
<proteinExistence type="predicted"/>
<keyword evidence="1" id="KW-1133">Transmembrane helix</keyword>
<keyword evidence="1" id="KW-0812">Transmembrane</keyword>
<dbReference type="Pfam" id="PF04028">
    <property type="entry name" value="DUF374"/>
    <property type="match status" value="1"/>
</dbReference>
<evidence type="ECO:0000313" key="4">
    <source>
        <dbReference type="Proteomes" id="UP001594351"/>
    </source>
</evidence>